<evidence type="ECO:0000256" key="1">
    <source>
        <dbReference type="ARBA" id="ARBA00022729"/>
    </source>
</evidence>
<sequence>MKLPFTSILMAVLFAFVFYGFTTPNEKDKTEIRKGIDFYNGDYHEALEKAKEEKKLVFVYLYANWCGVCKALKKNTFRDKTVGEFYNKEFINLALNAEKGEGAEIAKSIGLRSYPTLLYLDGGNGRILTRVSGYKSVTEFMNLGKIYTQKQ</sequence>
<dbReference type="EMBL" id="JAVHUL010000001">
    <property type="protein sequence ID" value="MDQ7916028.1"/>
    <property type="molecule type" value="Genomic_DNA"/>
</dbReference>
<evidence type="ECO:0000259" key="2">
    <source>
        <dbReference type="PROSITE" id="PS51352"/>
    </source>
</evidence>
<organism evidence="3 4">
    <name type="scientific">Mesonia profundi</name>
    <dbReference type="NCBI Taxonomy" id="3070998"/>
    <lineage>
        <taxon>Bacteria</taxon>
        <taxon>Pseudomonadati</taxon>
        <taxon>Bacteroidota</taxon>
        <taxon>Flavobacteriia</taxon>
        <taxon>Flavobacteriales</taxon>
        <taxon>Flavobacteriaceae</taxon>
        <taxon>Mesonia</taxon>
    </lineage>
</organism>
<dbReference type="PROSITE" id="PS51352">
    <property type="entry name" value="THIOREDOXIN_2"/>
    <property type="match status" value="1"/>
</dbReference>
<dbReference type="InterPro" id="IPR051099">
    <property type="entry name" value="AGR/TXD"/>
</dbReference>
<dbReference type="Pfam" id="PF13899">
    <property type="entry name" value="Thioredoxin_7"/>
    <property type="match status" value="1"/>
</dbReference>
<dbReference type="Gene3D" id="3.40.30.10">
    <property type="entry name" value="Glutaredoxin"/>
    <property type="match status" value="1"/>
</dbReference>
<dbReference type="RefSeq" id="WP_308862635.1">
    <property type="nucleotide sequence ID" value="NZ_JAVHUL010000001.1"/>
</dbReference>
<dbReference type="Proteomes" id="UP001230915">
    <property type="component" value="Unassembled WGS sequence"/>
</dbReference>
<proteinExistence type="predicted"/>
<protein>
    <submittedName>
        <fullName evidence="3">Thioredoxin family protein</fullName>
    </submittedName>
</protein>
<dbReference type="SUPFAM" id="SSF52833">
    <property type="entry name" value="Thioredoxin-like"/>
    <property type="match status" value="1"/>
</dbReference>
<accession>A0ABU0ZX33</accession>
<name>A0ABU0ZX33_9FLAO</name>
<keyword evidence="4" id="KW-1185">Reference proteome</keyword>
<reference evidence="3 4" key="1">
    <citation type="submission" date="2023-08" db="EMBL/GenBank/DDBJ databases">
        <title>Mesonia sp. MT50, isolated from deep-sea sediment of the Mariana Trench.</title>
        <authorList>
            <person name="Fu H."/>
        </authorList>
    </citation>
    <scope>NUCLEOTIDE SEQUENCE [LARGE SCALE GENOMIC DNA]</scope>
    <source>
        <strain evidence="3 4">MT50</strain>
    </source>
</reference>
<gene>
    <name evidence="3" type="ORF">RBU60_00425</name>
</gene>
<dbReference type="InterPro" id="IPR013766">
    <property type="entry name" value="Thioredoxin_domain"/>
</dbReference>
<feature type="domain" description="Thioredoxin" evidence="2">
    <location>
        <begin position="12"/>
        <end position="151"/>
    </location>
</feature>
<evidence type="ECO:0000313" key="3">
    <source>
        <dbReference type="EMBL" id="MDQ7916028.1"/>
    </source>
</evidence>
<evidence type="ECO:0000313" key="4">
    <source>
        <dbReference type="Proteomes" id="UP001230915"/>
    </source>
</evidence>
<dbReference type="InterPro" id="IPR036249">
    <property type="entry name" value="Thioredoxin-like_sf"/>
</dbReference>
<keyword evidence="1" id="KW-0732">Signal</keyword>
<dbReference type="PANTHER" id="PTHR15337:SF11">
    <property type="entry name" value="THIOREDOXIN DOMAIN-CONTAINING PROTEIN"/>
    <property type="match status" value="1"/>
</dbReference>
<dbReference type="PANTHER" id="PTHR15337">
    <property type="entry name" value="ANTERIOR GRADIENT PROTEIN-RELATED"/>
    <property type="match status" value="1"/>
</dbReference>
<comment type="caution">
    <text evidence="3">The sequence shown here is derived from an EMBL/GenBank/DDBJ whole genome shotgun (WGS) entry which is preliminary data.</text>
</comment>